<feature type="transmembrane region" description="Helical" evidence="5">
    <location>
        <begin position="286"/>
        <end position="307"/>
    </location>
</feature>
<evidence type="ECO:0000313" key="8">
    <source>
        <dbReference type="Proteomes" id="UP000383932"/>
    </source>
</evidence>
<organism evidence="7 8">
    <name type="scientific">Ceratobasidium theobromae</name>
    <dbReference type="NCBI Taxonomy" id="1582974"/>
    <lineage>
        <taxon>Eukaryota</taxon>
        <taxon>Fungi</taxon>
        <taxon>Dikarya</taxon>
        <taxon>Basidiomycota</taxon>
        <taxon>Agaricomycotina</taxon>
        <taxon>Agaricomycetes</taxon>
        <taxon>Cantharellales</taxon>
        <taxon>Ceratobasidiaceae</taxon>
        <taxon>Ceratobasidium</taxon>
    </lineage>
</organism>
<feature type="transmembrane region" description="Helical" evidence="5">
    <location>
        <begin position="50"/>
        <end position="69"/>
    </location>
</feature>
<gene>
    <name evidence="7" type="ORF">CTheo_1800</name>
</gene>
<comment type="caution">
    <text evidence="7">The sequence shown here is derived from an EMBL/GenBank/DDBJ whole genome shotgun (WGS) entry which is preliminary data.</text>
</comment>
<evidence type="ECO:0000313" key="7">
    <source>
        <dbReference type="EMBL" id="KAB5594821.1"/>
    </source>
</evidence>
<feature type="transmembrane region" description="Helical" evidence="5">
    <location>
        <begin position="327"/>
        <end position="348"/>
    </location>
</feature>
<accession>A0A5N5QTC3</accession>
<dbReference type="Gene3D" id="1.20.1070.10">
    <property type="entry name" value="Rhodopsin 7-helix transmembrane proteins"/>
    <property type="match status" value="1"/>
</dbReference>
<keyword evidence="2 5" id="KW-0812">Transmembrane</keyword>
<keyword evidence="4 5" id="KW-0472">Membrane</keyword>
<dbReference type="EMBL" id="SSOP01000016">
    <property type="protein sequence ID" value="KAB5594821.1"/>
    <property type="molecule type" value="Genomic_DNA"/>
</dbReference>
<feature type="transmembrane region" description="Helical" evidence="5">
    <location>
        <begin position="166"/>
        <end position="185"/>
    </location>
</feature>
<dbReference type="AlphaFoldDB" id="A0A5N5QTC3"/>
<dbReference type="PANTHER" id="PTHR23112:SF37">
    <property type="entry name" value="G PROTEIN-COUPLED RECEPTOR GPR1"/>
    <property type="match status" value="1"/>
</dbReference>
<evidence type="ECO:0000256" key="3">
    <source>
        <dbReference type="ARBA" id="ARBA00022989"/>
    </source>
</evidence>
<feature type="transmembrane region" description="Helical" evidence="5">
    <location>
        <begin position="226"/>
        <end position="245"/>
    </location>
</feature>
<dbReference type="PANTHER" id="PTHR23112">
    <property type="entry name" value="G PROTEIN-COUPLED RECEPTOR 157-RELATED"/>
    <property type="match status" value="1"/>
</dbReference>
<dbReference type="OrthoDB" id="100006at2759"/>
<dbReference type="InterPro" id="IPR017452">
    <property type="entry name" value="GPCR_Rhodpsn_7TM"/>
</dbReference>
<proteinExistence type="predicted"/>
<reference evidence="7 8" key="1">
    <citation type="journal article" date="2019" name="Fungal Biol. Biotechnol.">
        <title>Draft genome sequence of fastidious pathogen Ceratobasidium theobromae, which causes vascular-streak dieback in Theobroma cacao.</title>
        <authorList>
            <person name="Ali S.S."/>
            <person name="Asman A."/>
            <person name="Shao J."/>
            <person name="Firmansyah A.P."/>
            <person name="Susilo A.W."/>
            <person name="Rosmana A."/>
            <person name="McMahon P."/>
            <person name="Junaid M."/>
            <person name="Guest D."/>
            <person name="Kheng T.Y."/>
            <person name="Meinhardt L.W."/>
            <person name="Bailey B.A."/>
        </authorList>
    </citation>
    <scope>NUCLEOTIDE SEQUENCE [LARGE SCALE GENOMIC DNA]</scope>
    <source>
        <strain evidence="7 8">CT2</strain>
    </source>
</reference>
<feature type="domain" description="G-protein coupled receptors family 1 profile" evidence="6">
    <location>
        <begin position="57"/>
        <end position="185"/>
    </location>
</feature>
<protein>
    <submittedName>
        <fullName evidence="7">G protein coupled glucose receptor regulating Gpa2 protein</fullName>
    </submittedName>
</protein>
<dbReference type="SUPFAM" id="SSF81321">
    <property type="entry name" value="Family A G protein-coupled receptor-like"/>
    <property type="match status" value="1"/>
</dbReference>
<keyword evidence="7" id="KW-0675">Receptor</keyword>
<evidence type="ECO:0000256" key="5">
    <source>
        <dbReference type="SAM" id="Phobius"/>
    </source>
</evidence>
<evidence type="ECO:0000256" key="2">
    <source>
        <dbReference type="ARBA" id="ARBA00022692"/>
    </source>
</evidence>
<evidence type="ECO:0000259" key="6">
    <source>
        <dbReference type="PROSITE" id="PS50262"/>
    </source>
</evidence>
<dbReference type="GO" id="GO:0007189">
    <property type="term" value="P:adenylate cyclase-activating G protein-coupled receptor signaling pathway"/>
    <property type="evidence" value="ECO:0007669"/>
    <property type="project" value="TreeGrafter"/>
</dbReference>
<comment type="subcellular location">
    <subcellularLocation>
        <location evidence="1">Membrane</location>
        <topology evidence="1">Multi-pass membrane protein</topology>
    </subcellularLocation>
</comment>
<dbReference type="GO" id="GO:0004930">
    <property type="term" value="F:G protein-coupled receptor activity"/>
    <property type="evidence" value="ECO:0007669"/>
    <property type="project" value="TreeGrafter"/>
</dbReference>
<feature type="transmembrane region" description="Helical" evidence="5">
    <location>
        <begin position="90"/>
        <end position="113"/>
    </location>
</feature>
<keyword evidence="3 5" id="KW-1133">Transmembrane helix</keyword>
<sequence length="410" mass="46274">MGVLPSYTGTGPIDCSGENFNKYPDTQNHETCHVCLSVDAMIGLTLRSQAGLVSLVALMVLLYIIGRNYRRKLRDGSDCDWRLFRGNVDILMLNLILSDIVMSVAAALDIHWVQHRQVYCGSYCNAEGSLQTIGQTATALSTLSVAIYTFYAVYTNRPLRYRPWRCFIVVMAIWLWVLLWPIILLTRHDDPGVDEKGNVLYAYTPTPWWCWINGKYLAVRVVAEYLWLWIAGVCTIGLYVPAYIIERRRRRTGRQPPLECDPRLDPDQGARGTVDCIDEGDEAVKLLLWVPLPYPLAYTLCVLPMSIARWATFAHPDIVNQPRILPVSMAFVTIFHLMGLVNVVLIFWTRPAILLIGSNKSLSRGNSPIPHHPRIMPAMAEAASHHETQDVARRRLGTGFGGLSVRIPRD</sequence>
<evidence type="ECO:0000256" key="4">
    <source>
        <dbReference type="ARBA" id="ARBA00023136"/>
    </source>
</evidence>
<dbReference type="CDD" id="cd00637">
    <property type="entry name" value="7tm_classA_rhodopsin-like"/>
    <property type="match status" value="1"/>
</dbReference>
<dbReference type="GO" id="GO:0005886">
    <property type="term" value="C:plasma membrane"/>
    <property type="evidence" value="ECO:0007669"/>
    <property type="project" value="TreeGrafter"/>
</dbReference>
<evidence type="ECO:0000256" key="1">
    <source>
        <dbReference type="ARBA" id="ARBA00004141"/>
    </source>
</evidence>
<name>A0A5N5QTC3_9AGAM</name>
<keyword evidence="8" id="KW-1185">Reference proteome</keyword>
<feature type="transmembrane region" description="Helical" evidence="5">
    <location>
        <begin position="133"/>
        <end position="154"/>
    </location>
</feature>
<dbReference type="PROSITE" id="PS50262">
    <property type="entry name" value="G_PROTEIN_RECEP_F1_2"/>
    <property type="match status" value="1"/>
</dbReference>
<dbReference type="Proteomes" id="UP000383932">
    <property type="component" value="Unassembled WGS sequence"/>
</dbReference>